<protein>
    <submittedName>
        <fullName evidence="1">Uncharacterized protein</fullName>
    </submittedName>
</protein>
<reference evidence="1 2" key="1">
    <citation type="journal article" date="2015" name="BMC Genomics">
        <title>Gene expression during zombie ant biting behavior reflects the complexity underlying fungal parasitic behavioral manipulation.</title>
        <authorList>
            <person name="de Bekker C."/>
            <person name="Ohm R.A."/>
            <person name="Loreto R.G."/>
            <person name="Sebastian A."/>
            <person name="Albert I."/>
            <person name="Merrow M."/>
            <person name="Brachmann A."/>
            <person name="Hughes D.P."/>
        </authorList>
    </citation>
    <scope>NUCLEOTIDE SEQUENCE [LARGE SCALE GENOMIC DNA]</scope>
    <source>
        <strain evidence="1 2">SC16a</strain>
    </source>
</reference>
<name>A0A2A9PFY1_OPHUN</name>
<proteinExistence type="predicted"/>
<evidence type="ECO:0000313" key="1">
    <source>
        <dbReference type="EMBL" id="PFH60299.1"/>
    </source>
</evidence>
<accession>A0A2A9PFY1</accession>
<comment type="caution">
    <text evidence="1">The sequence shown here is derived from an EMBL/GenBank/DDBJ whole genome shotgun (WGS) entry which is preliminary data.</text>
</comment>
<dbReference type="Proteomes" id="UP000037136">
    <property type="component" value="Unassembled WGS sequence"/>
</dbReference>
<organism evidence="1 2">
    <name type="scientific">Ophiocordyceps unilateralis</name>
    <name type="common">Zombie-ant fungus</name>
    <name type="synonym">Torrubia unilateralis</name>
    <dbReference type="NCBI Taxonomy" id="268505"/>
    <lineage>
        <taxon>Eukaryota</taxon>
        <taxon>Fungi</taxon>
        <taxon>Dikarya</taxon>
        <taxon>Ascomycota</taxon>
        <taxon>Pezizomycotina</taxon>
        <taxon>Sordariomycetes</taxon>
        <taxon>Hypocreomycetidae</taxon>
        <taxon>Hypocreales</taxon>
        <taxon>Ophiocordycipitaceae</taxon>
        <taxon>Ophiocordyceps</taxon>
    </lineage>
</organism>
<reference evidence="1 2" key="2">
    <citation type="journal article" date="2017" name="Sci. Rep.">
        <title>Ant-infecting Ophiocordyceps genomes reveal a high diversity of potential behavioral manipulation genes and a possible major role for enterotoxins.</title>
        <authorList>
            <person name="de Bekker C."/>
            <person name="Ohm R.A."/>
            <person name="Evans H.C."/>
            <person name="Brachmann A."/>
            <person name="Hughes D.P."/>
        </authorList>
    </citation>
    <scope>NUCLEOTIDE SEQUENCE [LARGE SCALE GENOMIC DNA]</scope>
    <source>
        <strain evidence="1 2">SC16a</strain>
    </source>
</reference>
<gene>
    <name evidence="1" type="ORF">XA68_11182</name>
</gene>
<sequence>MSTNLPTSLVTPPSAVIISPPGPFNLAHRFRREQLRAASTRQKLMVVVLEAWDDGLEDEKVTAWAMLLILRRQIARLPDTPLNNPAHPLPSFNIRPDGEALNLTARMDEDIAAPTTDPGSQVVEYGRRKAAEGWIEVWSTMAADEGECLGGEGRCRVRARNEGGG</sequence>
<dbReference type="AlphaFoldDB" id="A0A2A9PFY1"/>
<keyword evidence="2" id="KW-1185">Reference proteome</keyword>
<evidence type="ECO:0000313" key="2">
    <source>
        <dbReference type="Proteomes" id="UP000037136"/>
    </source>
</evidence>
<dbReference type="EMBL" id="LAZP02000138">
    <property type="protein sequence ID" value="PFH60299.1"/>
    <property type="molecule type" value="Genomic_DNA"/>
</dbReference>